<accession>A0ABW6DE70</accession>
<protein>
    <submittedName>
        <fullName evidence="6">Isoprenylcysteine carboxylmethyltransferase family protein</fullName>
        <ecNumber evidence="6">2.1.1.100</ecNumber>
        <ecNumber evidence="6">2.1.1.334</ecNumber>
    </submittedName>
</protein>
<comment type="caution">
    <text evidence="6">The sequence shown here is derived from an EMBL/GenBank/DDBJ whole genome shotgun (WGS) entry which is preliminary data.</text>
</comment>
<evidence type="ECO:0000256" key="5">
    <source>
        <dbReference type="SAM" id="Phobius"/>
    </source>
</evidence>
<reference evidence="6 7" key="1">
    <citation type="submission" date="2024-03" db="EMBL/GenBank/DDBJ databases">
        <title>Aquirufa genome sequencing.</title>
        <authorList>
            <person name="Pitt A."/>
            <person name="Hahn M.W."/>
        </authorList>
    </citation>
    <scope>NUCLEOTIDE SEQUENCE [LARGE SCALE GENOMIC DNA]</scope>
    <source>
        <strain evidence="6 7">OSTEICH-129V</strain>
    </source>
</reference>
<dbReference type="Gene3D" id="1.20.120.1630">
    <property type="match status" value="1"/>
</dbReference>
<dbReference type="PANTHER" id="PTHR12714">
    <property type="entry name" value="PROTEIN-S ISOPRENYLCYSTEINE O-METHYLTRANSFERASE"/>
    <property type="match status" value="1"/>
</dbReference>
<evidence type="ECO:0000256" key="1">
    <source>
        <dbReference type="ARBA" id="ARBA00004127"/>
    </source>
</evidence>
<dbReference type="GO" id="GO:0032259">
    <property type="term" value="P:methylation"/>
    <property type="evidence" value="ECO:0007669"/>
    <property type="project" value="UniProtKB-KW"/>
</dbReference>
<keyword evidence="4 5" id="KW-0472">Membrane</keyword>
<dbReference type="Proteomes" id="UP001598138">
    <property type="component" value="Unassembled WGS sequence"/>
</dbReference>
<gene>
    <name evidence="6" type="ORF">U0R10_07175</name>
</gene>
<evidence type="ECO:0000256" key="4">
    <source>
        <dbReference type="ARBA" id="ARBA00023136"/>
    </source>
</evidence>
<dbReference type="EC" id="2.1.1.334" evidence="6"/>
<sequence length="189" mass="21437">MEIYLLASAWAAYFFVHSFLAATQVKNWVEKTLPTVFPFYRIGYNIIAFSSLLPLLYGSISAPNQALPLPAWTWYLGIICLASGLVLLVRAFQAFDGAEFLGIKKEASPLLVQKGMYQYVRHPLYFATIVLIFGLFLCLPTQKMGLTLVISYIYIGIGYRLEERKLIAIFGAEYQAYQQRVKALIPFIL</sequence>
<keyword evidence="6" id="KW-0489">Methyltransferase</keyword>
<evidence type="ECO:0000313" key="7">
    <source>
        <dbReference type="Proteomes" id="UP001598138"/>
    </source>
</evidence>
<dbReference type="GO" id="GO:0004671">
    <property type="term" value="F:protein C-terminal S-isoprenylcysteine carboxyl O-methyltransferase activity"/>
    <property type="evidence" value="ECO:0007669"/>
    <property type="project" value="UniProtKB-EC"/>
</dbReference>
<feature type="transmembrane region" description="Helical" evidence="5">
    <location>
        <begin position="124"/>
        <end position="155"/>
    </location>
</feature>
<dbReference type="InterPro" id="IPR007318">
    <property type="entry name" value="Phopholipid_MeTrfase"/>
</dbReference>
<keyword evidence="2 5" id="KW-0812">Transmembrane</keyword>
<feature type="transmembrane region" description="Helical" evidence="5">
    <location>
        <begin position="37"/>
        <end position="60"/>
    </location>
</feature>
<feature type="transmembrane region" description="Helical" evidence="5">
    <location>
        <begin position="72"/>
        <end position="92"/>
    </location>
</feature>
<evidence type="ECO:0000256" key="2">
    <source>
        <dbReference type="ARBA" id="ARBA00022692"/>
    </source>
</evidence>
<dbReference type="RefSeq" id="WP_377983277.1">
    <property type="nucleotide sequence ID" value="NZ_JBBKXZ010000002.1"/>
</dbReference>
<comment type="subcellular location">
    <subcellularLocation>
        <location evidence="1">Endomembrane system</location>
        <topology evidence="1">Multi-pass membrane protein</topology>
    </subcellularLocation>
</comment>
<keyword evidence="3 5" id="KW-1133">Transmembrane helix</keyword>
<keyword evidence="6" id="KW-0808">Transferase</keyword>
<keyword evidence="7" id="KW-1185">Reference proteome</keyword>
<name>A0ABW6DE70_9BACT</name>
<evidence type="ECO:0000313" key="6">
    <source>
        <dbReference type="EMBL" id="MFD3394395.1"/>
    </source>
</evidence>
<evidence type="ECO:0000256" key="3">
    <source>
        <dbReference type="ARBA" id="ARBA00022989"/>
    </source>
</evidence>
<dbReference type="EC" id="2.1.1.100" evidence="6"/>
<dbReference type="Pfam" id="PF04191">
    <property type="entry name" value="PEMT"/>
    <property type="match status" value="1"/>
</dbReference>
<proteinExistence type="predicted"/>
<dbReference type="PANTHER" id="PTHR12714:SF9">
    <property type="entry name" value="PROTEIN-S-ISOPRENYLCYSTEINE O-METHYLTRANSFERASE"/>
    <property type="match status" value="1"/>
</dbReference>
<dbReference type="EMBL" id="JBBKXZ010000002">
    <property type="protein sequence ID" value="MFD3394395.1"/>
    <property type="molecule type" value="Genomic_DNA"/>
</dbReference>
<organism evidence="6 7">
    <name type="scientific">Aquirufa avitistagni</name>
    <dbReference type="NCBI Taxonomy" id="3104728"/>
    <lineage>
        <taxon>Bacteria</taxon>
        <taxon>Pseudomonadati</taxon>
        <taxon>Bacteroidota</taxon>
        <taxon>Cytophagia</taxon>
        <taxon>Cytophagales</taxon>
        <taxon>Flectobacillaceae</taxon>
        <taxon>Aquirufa</taxon>
    </lineage>
</organism>